<keyword evidence="3" id="KW-1185">Reference proteome</keyword>
<dbReference type="EMBL" id="VRSV01000002">
    <property type="protein sequence ID" value="TXK10368.1"/>
    <property type="molecule type" value="Genomic_DNA"/>
</dbReference>
<proteinExistence type="predicted"/>
<gene>
    <name evidence="2" type="ORF">FVP77_16130</name>
</gene>
<dbReference type="RefSeq" id="WP_147895542.1">
    <property type="nucleotide sequence ID" value="NZ_BAAANR010000001.1"/>
</dbReference>
<organism evidence="2 3">
    <name type="scientific">Microbacterium hatanonis</name>
    <dbReference type="NCBI Taxonomy" id="404366"/>
    <lineage>
        <taxon>Bacteria</taxon>
        <taxon>Bacillati</taxon>
        <taxon>Actinomycetota</taxon>
        <taxon>Actinomycetes</taxon>
        <taxon>Micrococcales</taxon>
        <taxon>Microbacteriaceae</taxon>
        <taxon>Microbacterium</taxon>
    </lineage>
</organism>
<reference evidence="2 3" key="1">
    <citation type="submission" date="2019-08" db="EMBL/GenBank/DDBJ databases">
        <authorList>
            <person name="Dong K."/>
        </authorList>
    </citation>
    <scope>NUCLEOTIDE SEQUENCE [LARGE SCALE GENOMIC DNA]</scope>
    <source>
        <strain evidence="2 3">JCM14558</strain>
    </source>
</reference>
<dbReference type="OrthoDB" id="5123397at2"/>
<accession>A0A5C8HWX0</accession>
<evidence type="ECO:0000256" key="1">
    <source>
        <dbReference type="SAM" id="Phobius"/>
    </source>
</evidence>
<protein>
    <recommendedName>
        <fullName evidence="4">Alkaline shock response membrane anchor protein AmaP</fullName>
    </recommendedName>
</protein>
<dbReference type="Proteomes" id="UP000321034">
    <property type="component" value="Unassembled WGS sequence"/>
</dbReference>
<feature type="transmembrane region" description="Helical" evidence="1">
    <location>
        <begin position="65"/>
        <end position="87"/>
    </location>
</feature>
<keyword evidence="1" id="KW-1133">Transmembrane helix</keyword>
<sequence>MNQTNRALNRILLFLIGLVLLAVGAAMVAAAASPVVGDVWRSTAEQLEAGLLGAAQASPIGTSGVSWVIVGALAAIVIVIVLLIVVLSRLGGGRSRSVLQSSMDENTLGRVVVKDSFASDALTHSLASRGDVVSAKVTAAEVQKETVLHISVTPQRNTSPRAIALEVDRLASNLAVLTGQDIPTYVSIRTGLRARLATEHRELA</sequence>
<keyword evidence="1" id="KW-0812">Transmembrane</keyword>
<dbReference type="AlphaFoldDB" id="A0A5C8HWX0"/>
<name>A0A5C8HWX0_9MICO</name>
<evidence type="ECO:0000313" key="3">
    <source>
        <dbReference type="Proteomes" id="UP000321034"/>
    </source>
</evidence>
<keyword evidence="1" id="KW-0472">Membrane</keyword>
<evidence type="ECO:0008006" key="4">
    <source>
        <dbReference type="Google" id="ProtNLM"/>
    </source>
</evidence>
<evidence type="ECO:0000313" key="2">
    <source>
        <dbReference type="EMBL" id="TXK10368.1"/>
    </source>
</evidence>
<comment type="caution">
    <text evidence="2">The sequence shown here is derived from an EMBL/GenBank/DDBJ whole genome shotgun (WGS) entry which is preliminary data.</text>
</comment>